<keyword evidence="2" id="KW-1185">Reference proteome</keyword>
<reference evidence="1" key="2">
    <citation type="journal article" date="2020" name="Nat. Commun.">
        <title>Large-scale genome sequencing of mycorrhizal fungi provides insights into the early evolution of symbiotic traits.</title>
        <authorList>
            <person name="Miyauchi S."/>
            <person name="Kiss E."/>
            <person name="Kuo A."/>
            <person name="Drula E."/>
            <person name="Kohler A."/>
            <person name="Sanchez-Garcia M."/>
            <person name="Morin E."/>
            <person name="Andreopoulos B."/>
            <person name="Barry K.W."/>
            <person name="Bonito G."/>
            <person name="Buee M."/>
            <person name="Carver A."/>
            <person name="Chen C."/>
            <person name="Cichocki N."/>
            <person name="Clum A."/>
            <person name="Culley D."/>
            <person name="Crous P.W."/>
            <person name="Fauchery L."/>
            <person name="Girlanda M."/>
            <person name="Hayes R.D."/>
            <person name="Keri Z."/>
            <person name="LaButti K."/>
            <person name="Lipzen A."/>
            <person name="Lombard V."/>
            <person name="Magnuson J."/>
            <person name="Maillard F."/>
            <person name="Murat C."/>
            <person name="Nolan M."/>
            <person name="Ohm R.A."/>
            <person name="Pangilinan J."/>
            <person name="Pereira M.F."/>
            <person name="Perotto S."/>
            <person name="Peter M."/>
            <person name="Pfister S."/>
            <person name="Riley R."/>
            <person name="Sitrit Y."/>
            <person name="Stielow J.B."/>
            <person name="Szollosi G."/>
            <person name="Zifcakova L."/>
            <person name="Stursova M."/>
            <person name="Spatafora J.W."/>
            <person name="Tedersoo L."/>
            <person name="Vaario L.M."/>
            <person name="Yamada A."/>
            <person name="Yan M."/>
            <person name="Wang P."/>
            <person name="Xu J."/>
            <person name="Bruns T."/>
            <person name="Baldrian P."/>
            <person name="Vilgalys R."/>
            <person name="Dunand C."/>
            <person name="Henrissat B."/>
            <person name="Grigoriev I.V."/>
            <person name="Hibbett D."/>
            <person name="Nagy L.G."/>
            <person name="Martin F.M."/>
        </authorList>
    </citation>
    <scope>NUCLEOTIDE SEQUENCE</scope>
    <source>
        <strain evidence="1">P2</strain>
    </source>
</reference>
<gene>
    <name evidence="1" type="ORF">BDM02DRAFT_1757135</name>
</gene>
<dbReference type="Proteomes" id="UP000886501">
    <property type="component" value="Unassembled WGS sequence"/>
</dbReference>
<evidence type="ECO:0000313" key="1">
    <source>
        <dbReference type="EMBL" id="KAF9649799.1"/>
    </source>
</evidence>
<organism evidence="1 2">
    <name type="scientific">Thelephora ganbajun</name>
    <name type="common">Ganba fungus</name>
    <dbReference type="NCBI Taxonomy" id="370292"/>
    <lineage>
        <taxon>Eukaryota</taxon>
        <taxon>Fungi</taxon>
        <taxon>Dikarya</taxon>
        <taxon>Basidiomycota</taxon>
        <taxon>Agaricomycotina</taxon>
        <taxon>Agaricomycetes</taxon>
        <taxon>Thelephorales</taxon>
        <taxon>Thelephoraceae</taxon>
        <taxon>Thelephora</taxon>
    </lineage>
</organism>
<name>A0ACB6ZJR9_THEGA</name>
<protein>
    <submittedName>
        <fullName evidence="1">Uncharacterized protein</fullName>
    </submittedName>
</protein>
<sequence length="162" mass="18903">MWYFAGRLSTSLQEHQVEFRMGCTMRNLWRQDGGCHRAASTNMKRWDSLFHPAALSTLAHRDISGYRCVIIVYESLGWLSLRCRLVRHLNRWQQMSEIHERSGCVGVHFEPGPANVIASDWGSGYALRGTREGQNESRSYTPEESRTHDHEIMVQYEFERLK</sequence>
<evidence type="ECO:0000313" key="2">
    <source>
        <dbReference type="Proteomes" id="UP000886501"/>
    </source>
</evidence>
<reference evidence="1" key="1">
    <citation type="submission" date="2019-10" db="EMBL/GenBank/DDBJ databases">
        <authorList>
            <consortium name="DOE Joint Genome Institute"/>
            <person name="Kuo A."/>
            <person name="Miyauchi S."/>
            <person name="Kiss E."/>
            <person name="Drula E."/>
            <person name="Kohler A."/>
            <person name="Sanchez-Garcia M."/>
            <person name="Andreopoulos B."/>
            <person name="Barry K.W."/>
            <person name="Bonito G."/>
            <person name="Buee M."/>
            <person name="Carver A."/>
            <person name="Chen C."/>
            <person name="Cichocki N."/>
            <person name="Clum A."/>
            <person name="Culley D."/>
            <person name="Crous P.W."/>
            <person name="Fauchery L."/>
            <person name="Girlanda M."/>
            <person name="Hayes R."/>
            <person name="Keri Z."/>
            <person name="Labutti K."/>
            <person name="Lipzen A."/>
            <person name="Lombard V."/>
            <person name="Magnuson J."/>
            <person name="Maillard F."/>
            <person name="Morin E."/>
            <person name="Murat C."/>
            <person name="Nolan M."/>
            <person name="Ohm R."/>
            <person name="Pangilinan J."/>
            <person name="Pereira M."/>
            <person name="Perotto S."/>
            <person name="Peter M."/>
            <person name="Riley R."/>
            <person name="Sitrit Y."/>
            <person name="Stielow B."/>
            <person name="Szollosi G."/>
            <person name="Zifcakova L."/>
            <person name="Stursova M."/>
            <person name="Spatafora J.W."/>
            <person name="Tedersoo L."/>
            <person name="Vaario L.-M."/>
            <person name="Yamada A."/>
            <person name="Yan M."/>
            <person name="Wang P."/>
            <person name="Xu J."/>
            <person name="Bruns T."/>
            <person name="Baldrian P."/>
            <person name="Vilgalys R."/>
            <person name="Henrissat B."/>
            <person name="Grigoriev I.V."/>
            <person name="Hibbett D."/>
            <person name="Nagy L.G."/>
            <person name="Martin F.M."/>
        </authorList>
    </citation>
    <scope>NUCLEOTIDE SEQUENCE</scope>
    <source>
        <strain evidence="1">P2</strain>
    </source>
</reference>
<dbReference type="EMBL" id="MU117993">
    <property type="protein sequence ID" value="KAF9649799.1"/>
    <property type="molecule type" value="Genomic_DNA"/>
</dbReference>
<accession>A0ACB6ZJR9</accession>
<comment type="caution">
    <text evidence="1">The sequence shown here is derived from an EMBL/GenBank/DDBJ whole genome shotgun (WGS) entry which is preliminary data.</text>
</comment>
<proteinExistence type="predicted"/>